<keyword evidence="2" id="KW-1133">Transmembrane helix</keyword>
<dbReference type="InterPro" id="IPR025640">
    <property type="entry name" value="GYF_2"/>
</dbReference>
<dbReference type="RefSeq" id="WP_071185653.1">
    <property type="nucleotide sequence ID" value="NZ_CP017774.1"/>
</dbReference>
<evidence type="ECO:0000313" key="5">
    <source>
        <dbReference type="Proteomes" id="UP000178198"/>
    </source>
</evidence>
<feature type="transmembrane region" description="Helical" evidence="2">
    <location>
        <begin position="88"/>
        <end position="107"/>
    </location>
</feature>
<proteinExistence type="predicted"/>
<dbReference type="KEGG" id="fcm:BIW12_13845"/>
<dbReference type="STRING" id="1306519.BIW12_13845"/>
<dbReference type="Proteomes" id="UP000178198">
    <property type="component" value="Chromosome"/>
</dbReference>
<gene>
    <name evidence="4" type="ORF">BIW12_13845</name>
</gene>
<protein>
    <recommendedName>
        <fullName evidence="3">GYF domain-containing protein</fullName>
    </recommendedName>
</protein>
<keyword evidence="1" id="KW-0175">Coiled coil</keyword>
<evidence type="ECO:0000256" key="1">
    <source>
        <dbReference type="SAM" id="Coils"/>
    </source>
</evidence>
<dbReference type="EMBL" id="CP017774">
    <property type="protein sequence ID" value="APA00416.1"/>
    <property type="molecule type" value="Genomic_DNA"/>
</dbReference>
<sequence>MKKYYLHNGIESSGPFDIAELQIKQITASTPVWFSGMPDWKTAGEIEELQAILKVTPPPFQAVPPTTAPTPKKKIKNSKIMGLRKNTFYIASLFLVLIIGSVFLTILQENRRIDFEHKNDKTEKENRQFQLQEKEIQEQKLRLAEQEKLEAERLVKERKETINTRLSEIRIKQIENQTLLEDAKNRLTKANEFQFFRTADEKNKEINLVQTNINQLKNNIDSLENERNQLSLELDRIRIKARQNP</sequence>
<feature type="domain" description="GYF" evidence="3">
    <location>
        <begin position="4"/>
        <end position="49"/>
    </location>
</feature>
<evidence type="ECO:0000256" key="2">
    <source>
        <dbReference type="SAM" id="Phobius"/>
    </source>
</evidence>
<feature type="coiled-coil region" evidence="1">
    <location>
        <begin position="199"/>
        <end position="240"/>
    </location>
</feature>
<keyword evidence="5" id="KW-1185">Reference proteome</keyword>
<dbReference type="OrthoDB" id="9764015at2"/>
<keyword evidence="2" id="KW-0472">Membrane</keyword>
<dbReference type="Pfam" id="PF14237">
    <property type="entry name" value="GYF_2"/>
    <property type="match status" value="1"/>
</dbReference>
<reference evidence="4 5" key="1">
    <citation type="submission" date="2016-10" db="EMBL/GenBank/DDBJ databases">
        <title>Complete Genome Sequence of Flavobacterium sp. PK15.</title>
        <authorList>
            <person name="Ekwe A."/>
            <person name="Kim S.B."/>
        </authorList>
    </citation>
    <scope>NUCLEOTIDE SEQUENCE [LARGE SCALE GENOMIC DNA]</scope>
    <source>
        <strain evidence="4 5">PK15</strain>
    </source>
</reference>
<accession>A0A1D9PE51</accession>
<evidence type="ECO:0000259" key="3">
    <source>
        <dbReference type="Pfam" id="PF14237"/>
    </source>
</evidence>
<feature type="coiled-coil region" evidence="1">
    <location>
        <begin position="119"/>
        <end position="164"/>
    </location>
</feature>
<dbReference type="AlphaFoldDB" id="A0A1D9PE51"/>
<keyword evidence="2" id="KW-0812">Transmembrane</keyword>
<organism evidence="4 5">
    <name type="scientific">Flavobacterium commune</name>
    <dbReference type="NCBI Taxonomy" id="1306519"/>
    <lineage>
        <taxon>Bacteria</taxon>
        <taxon>Pseudomonadati</taxon>
        <taxon>Bacteroidota</taxon>
        <taxon>Flavobacteriia</taxon>
        <taxon>Flavobacteriales</taxon>
        <taxon>Flavobacteriaceae</taxon>
        <taxon>Flavobacterium</taxon>
    </lineage>
</organism>
<name>A0A1D9PE51_9FLAO</name>
<evidence type="ECO:0000313" key="4">
    <source>
        <dbReference type="EMBL" id="APA00416.1"/>
    </source>
</evidence>